<comment type="caution">
    <text evidence="1">The sequence shown here is derived from an EMBL/GenBank/DDBJ whole genome shotgun (WGS) entry which is preliminary data.</text>
</comment>
<dbReference type="Proteomes" id="UP000298246">
    <property type="component" value="Unassembled WGS sequence"/>
</dbReference>
<dbReference type="PANTHER" id="PTHR47112:SF1">
    <property type="entry name" value="PX DOMAIN-CONTAINING PROTEIN"/>
    <property type="match status" value="1"/>
</dbReference>
<gene>
    <name evidence="1" type="ORF">B5M42_22755</name>
</gene>
<dbReference type="PANTHER" id="PTHR47112">
    <property type="entry name" value="PX DOMAIN-CONTAINING PROTEIN"/>
    <property type="match status" value="1"/>
</dbReference>
<dbReference type="EMBL" id="MYFO01000047">
    <property type="protein sequence ID" value="TFE83548.1"/>
    <property type="molecule type" value="Genomic_DNA"/>
</dbReference>
<accession>A0A4Y8PSH0</accession>
<dbReference type="OrthoDB" id="2080662at2"/>
<name>A0A4Y8PSH0_9BACL</name>
<evidence type="ECO:0000313" key="2">
    <source>
        <dbReference type="Proteomes" id="UP000298246"/>
    </source>
</evidence>
<dbReference type="SUPFAM" id="SSF54001">
    <property type="entry name" value="Cysteine proteinases"/>
    <property type="match status" value="1"/>
</dbReference>
<dbReference type="AlphaFoldDB" id="A0A4Y8PSH0"/>
<dbReference type="Gene3D" id="3.90.1720.10">
    <property type="entry name" value="endopeptidase domain like (from Nostoc punctiforme)"/>
    <property type="match status" value="1"/>
</dbReference>
<keyword evidence="2" id="KW-1185">Reference proteome</keyword>
<evidence type="ECO:0008006" key="3">
    <source>
        <dbReference type="Google" id="ProtNLM"/>
    </source>
</evidence>
<organism evidence="1 2">
    <name type="scientific">Paenibacillus athensensis</name>
    <dbReference type="NCBI Taxonomy" id="1967502"/>
    <lineage>
        <taxon>Bacteria</taxon>
        <taxon>Bacillati</taxon>
        <taxon>Bacillota</taxon>
        <taxon>Bacilli</taxon>
        <taxon>Bacillales</taxon>
        <taxon>Paenibacillaceae</taxon>
        <taxon>Paenibacillus</taxon>
    </lineage>
</organism>
<reference evidence="1 2" key="1">
    <citation type="submission" date="2017-03" db="EMBL/GenBank/DDBJ databases">
        <title>Isolation of Levoglucosan Utilizing Bacteria.</title>
        <authorList>
            <person name="Arya A.S."/>
        </authorList>
    </citation>
    <scope>NUCLEOTIDE SEQUENCE [LARGE SCALE GENOMIC DNA]</scope>
    <source>
        <strain evidence="1 2">MEC069</strain>
    </source>
</reference>
<dbReference type="InterPro" id="IPR038765">
    <property type="entry name" value="Papain-like_cys_pep_sf"/>
</dbReference>
<dbReference type="RefSeq" id="WP_134757112.1">
    <property type="nucleotide sequence ID" value="NZ_MYFO02000009.1"/>
</dbReference>
<sequence length="204" mass="22773">MAIPSYTYEQIAGELQTGDLLFCHGIVTGSERIEKLEDCEWSHVAMVVRLDAEEILIWESTSADNLQDVRFHDTAPGPQLVRLIDRISTDVSNDTDTLFGIRKLQVERTPAMLEAMNAFFREVYEAEFPGTARMYAEVLAGKVGIKTSYKDFFCSKLLAATYIQMGLLSEDRPPNDYEPKDFTPAGSVKLISGASLGECCFIKP</sequence>
<evidence type="ECO:0000313" key="1">
    <source>
        <dbReference type="EMBL" id="TFE83548.1"/>
    </source>
</evidence>
<proteinExistence type="predicted"/>
<protein>
    <recommendedName>
        <fullName evidence="3">Permuted papain-like amidase enzyme, YaeF/YiiX, C92 family</fullName>
    </recommendedName>
</protein>